<evidence type="ECO:0000313" key="2">
    <source>
        <dbReference type="Proteomes" id="UP000543598"/>
    </source>
</evidence>
<dbReference type="AlphaFoldDB" id="A0A7Y2LZZ5"/>
<comment type="caution">
    <text evidence="1">The sequence shown here is derived from an EMBL/GenBank/DDBJ whole genome shotgun (WGS) entry which is preliminary data.</text>
</comment>
<accession>A0A7Y2LZZ5</accession>
<reference evidence="1 2" key="1">
    <citation type="submission" date="2020-05" db="EMBL/GenBank/DDBJ databases">
        <title>MicrobeNet Type strains.</title>
        <authorList>
            <person name="Nicholson A.C."/>
        </authorList>
    </citation>
    <scope>NUCLEOTIDE SEQUENCE [LARGE SCALE GENOMIC DNA]</scope>
    <source>
        <strain evidence="1 2">JCM 14282</strain>
    </source>
</reference>
<dbReference type="SUPFAM" id="SSF110738">
    <property type="entry name" value="Glycerate kinase I"/>
    <property type="match status" value="1"/>
</dbReference>
<dbReference type="PANTHER" id="PTHR21599">
    <property type="entry name" value="GLYCERATE KINASE"/>
    <property type="match status" value="1"/>
</dbReference>
<feature type="non-terminal residue" evidence="1">
    <location>
        <position position="1"/>
    </location>
</feature>
<dbReference type="Proteomes" id="UP000543598">
    <property type="component" value="Unassembled WGS sequence"/>
</dbReference>
<name>A0A7Y2LZZ5_9MICO</name>
<dbReference type="GO" id="GO:0008887">
    <property type="term" value="F:glycerate kinase activity"/>
    <property type="evidence" value="ECO:0007669"/>
    <property type="project" value="InterPro"/>
</dbReference>
<evidence type="ECO:0000313" key="1">
    <source>
        <dbReference type="EMBL" id="NNH03990.1"/>
    </source>
</evidence>
<keyword evidence="1" id="KW-0418">Kinase</keyword>
<dbReference type="Pfam" id="PF02595">
    <property type="entry name" value="Gly_kinase"/>
    <property type="match status" value="1"/>
</dbReference>
<dbReference type="EMBL" id="JABEMB010000010">
    <property type="protein sequence ID" value="NNH03990.1"/>
    <property type="molecule type" value="Genomic_DNA"/>
</dbReference>
<dbReference type="InterPro" id="IPR036129">
    <property type="entry name" value="Glycerate_kinase_sf"/>
</dbReference>
<protein>
    <submittedName>
        <fullName evidence="1">Glycerate kinase</fullName>
    </submittedName>
</protein>
<dbReference type="InterPro" id="IPR018197">
    <property type="entry name" value="Glycerate_kinase_RE-like"/>
</dbReference>
<dbReference type="InterPro" id="IPR004381">
    <property type="entry name" value="Glycerate_kinase"/>
</dbReference>
<dbReference type="RefSeq" id="WP_170283222.1">
    <property type="nucleotide sequence ID" value="NZ_JABEMB010000010.1"/>
</dbReference>
<gene>
    <name evidence="1" type="ORF">HLA99_09040</name>
</gene>
<sequence>LVPGSAAVAELIGLREAVAAASLVVTGEGSFDGQSAAGKAPAHVAAVGAEAGVAVALVAGRISPDADTSGFAASVSLTELAGSSSAALADPERWLRAAGERLARAL</sequence>
<keyword evidence="1" id="KW-0808">Transferase</keyword>
<dbReference type="PANTHER" id="PTHR21599:SF0">
    <property type="entry name" value="GLYCERATE KINASE"/>
    <property type="match status" value="1"/>
</dbReference>
<proteinExistence type="predicted"/>
<dbReference type="GO" id="GO:0031388">
    <property type="term" value="P:organic acid phosphorylation"/>
    <property type="evidence" value="ECO:0007669"/>
    <property type="project" value="InterPro"/>
</dbReference>
<keyword evidence="2" id="KW-1185">Reference proteome</keyword>
<organism evidence="1 2">
    <name type="scientific">Microbacterium ulmi</name>
    <dbReference type="NCBI Taxonomy" id="179095"/>
    <lineage>
        <taxon>Bacteria</taxon>
        <taxon>Bacillati</taxon>
        <taxon>Actinomycetota</taxon>
        <taxon>Actinomycetes</taxon>
        <taxon>Micrococcales</taxon>
        <taxon>Microbacteriaceae</taxon>
        <taxon>Microbacterium</taxon>
    </lineage>
</organism>
<dbReference type="Gene3D" id="3.40.50.10350">
    <property type="entry name" value="Glycerate kinase, domain 1"/>
    <property type="match status" value="1"/>
</dbReference>